<proteinExistence type="predicted"/>
<reference evidence="2" key="1">
    <citation type="submission" date="2020-12" db="EMBL/GenBank/DDBJ databases">
        <title>Taurinivorans muris gen. nov., sp. nov., fundamental and realized metabolic niche of a ubiquitous sulfidogenic bacterium in the murine intestine.</title>
        <authorList>
            <person name="Ye H."/>
            <person name="Hanson B.T."/>
            <person name="Loy A."/>
        </authorList>
    </citation>
    <scope>NUCLEOTIDE SEQUENCE</scope>
    <source>
        <strain evidence="2">LT0009</strain>
    </source>
</reference>
<dbReference type="SUPFAM" id="SSF48695">
    <property type="entry name" value="Multiheme cytochromes"/>
    <property type="match status" value="1"/>
</dbReference>
<evidence type="ECO:0000313" key="3">
    <source>
        <dbReference type="Proteomes" id="UP001058120"/>
    </source>
</evidence>
<evidence type="ECO:0000313" key="2">
    <source>
        <dbReference type="EMBL" id="UWX05557.1"/>
    </source>
</evidence>
<organism evidence="2 3">
    <name type="scientific">Taurinivorans muris</name>
    <dbReference type="NCBI Taxonomy" id="2787751"/>
    <lineage>
        <taxon>Bacteria</taxon>
        <taxon>Pseudomonadati</taxon>
        <taxon>Thermodesulfobacteriota</taxon>
        <taxon>Desulfovibrionia</taxon>
        <taxon>Desulfovibrionales</taxon>
        <taxon>Desulfovibrionaceae</taxon>
        <taxon>Taurinivorans</taxon>
    </lineage>
</organism>
<dbReference type="InterPro" id="IPR036280">
    <property type="entry name" value="Multihaem_cyt_sf"/>
</dbReference>
<feature type="chain" id="PRO_5045975617" evidence="1">
    <location>
        <begin position="25"/>
        <end position="127"/>
    </location>
</feature>
<evidence type="ECO:0000256" key="1">
    <source>
        <dbReference type="SAM" id="SignalP"/>
    </source>
</evidence>
<dbReference type="RefSeq" id="WP_334315141.1">
    <property type="nucleotide sequence ID" value="NZ_CP065938.1"/>
</dbReference>
<keyword evidence="3" id="KW-1185">Reference proteome</keyword>
<feature type="signal peptide" evidence="1">
    <location>
        <begin position="1"/>
        <end position="24"/>
    </location>
</feature>
<sequence>MRSKTMKTVVAVALCLTAFSYANADAGTEEDKNPFGVVPQEMIGITMKDGDALHDKHVAKLEELGKDCTVCHIDDNYEAFMAVDKEKGQDGKVAYLHKNCVRCHIELGDGPNITSCRSCHNEKFAAE</sequence>
<dbReference type="Proteomes" id="UP001058120">
    <property type="component" value="Chromosome"/>
</dbReference>
<keyword evidence="1" id="KW-0732">Signal</keyword>
<dbReference type="CDD" id="cd08168">
    <property type="entry name" value="Cytochrom_C3"/>
    <property type="match status" value="1"/>
</dbReference>
<accession>A0ABY5Y1F6</accession>
<dbReference type="Gene3D" id="3.90.10.10">
    <property type="entry name" value="Cytochrome C3"/>
    <property type="match status" value="1"/>
</dbReference>
<dbReference type="EMBL" id="CP065938">
    <property type="protein sequence ID" value="UWX05557.1"/>
    <property type="molecule type" value="Genomic_DNA"/>
</dbReference>
<gene>
    <name evidence="2" type="ORF">JBF11_08940</name>
</gene>
<name>A0ABY5Y1F6_9BACT</name>
<protein>
    <submittedName>
        <fullName evidence="2">Cytochrome c3 family protein</fullName>
    </submittedName>
</protein>